<dbReference type="PROSITE" id="PS01209">
    <property type="entry name" value="LDLRA_1"/>
    <property type="match status" value="2"/>
</dbReference>
<dbReference type="OrthoDB" id="412155at2759"/>
<accession>A0A6I9PTR5</accession>
<dbReference type="Gene3D" id="4.10.400.10">
    <property type="entry name" value="Low-density Lipoprotein Receptor"/>
    <property type="match status" value="2"/>
</dbReference>
<dbReference type="InterPro" id="IPR002172">
    <property type="entry name" value="LDrepeatLR_classA_rpt"/>
</dbReference>
<dbReference type="GO" id="GO:0012505">
    <property type="term" value="C:endomembrane system"/>
    <property type="evidence" value="ECO:0007669"/>
    <property type="project" value="UniProtKB-SubCell"/>
</dbReference>
<dbReference type="PROSITE" id="PS50060">
    <property type="entry name" value="MAM_2"/>
    <property type="match status" value="1"/>
</dbReference>
<dbReference type="SUPFAM" id="SSF57424">
    <property type="entry name" value="LDL receptor-like module"/>
    <property type="match status" value="2"/>
</dbReference>
<feature type="disulfide bond" evidence="8">
    <location>
        <begin position="85"/>
        <end position="100"/>
    </location>
</feature>
<evidence type="ECO:0000256" key="4">
    <source>
        <dbReference type="ARBA" id="ARBA00022737"/>
    </source>
</evidence>
<dbReference type="GO" id="GO:0016192">
    <property type="term" value="P:vesicle-mediated transport"/>
    <property type="evidence" value="ECO:0007669"/>
    <property type="project" value="UniProtKB-ARBA"/>
</dbReference>
<keyword evidence="7 8" id="KW-1015">Disulfide bond</keyword>
<dbReference type="InterPro" id="IPR050685">
    <property type="entry name" value="LDLR"/>
</dbReference>
<dbReference type="PRINTS" id="PR00261">
    <property type="entry name" value="LDLRECEPTOR"/>
</dbReference>
<protein>
    <submittedName>
        <fullName evidence="11">MAM and LDL-receptor class A domain-containing protein 1-like</fullName>
    </submittedName>
</protein>
<feature type="disulfide bond" evidence="8">
    <location>
        <begin position="114"/>
        <end position="126"/>
    </location>
</feature>
<dbReference type="InterPro" id="IPR023415">
    <property type="entry name" value="LDLR_class-A_CS"/>
</dbReference>
<dbReference type="InterPro" id="IPR000998">
    <property type="entry name" value="MAM_dom"/>
</dbReference>
<dbReference type="KEGG" id="ncc:104964127"/>
<feature type="non-terminal residue" evidence="11">
    <location>
        <position position="148"/>
    </location>
</feature>
<dbReference type="RefSeq" id="XP_010791150.1">
    <property type="nucleotide sequence ID" value="XM_010792848.1"/>
</dbReference>
<dbReference type="InterPro" id="IPR036055">
    <property type="entry name" value="LDL_receptor-like_sf"/>
</dbReference>
<keyword evidence="10" id="KW-1185">Reference proteome</keyword>
<evidence type="ECO:0000256" key="5">
    <source>
        <dbReference type="ARBA" id="ARBA00022989"/>
    </source>
</evidence>
<keyword evidence="3" id="KW-0812">Transmembrane</keyword>
<dbReference type="SMART" id="SM00192">
    <property type="entry name" value="LDLa"/>
    <property type="match status" value="2"/>
</dbReference>
<evidence type="ECO:0000313" key="10">
    <source>
        <dbReference type="Proteomes" id="UP000504611"/>
    </source>
</evidence>
<feature type="disulfide bond" evidence="8">
    <location>
        <begin position="133"/>
        <end position="148"/>
    </location>
</feature>
<reference evidence="11" key="1">
    <citation type="submission" date="2025-08" db="UniProtKB">
        <authorList>
            <consortium name="RefSeq"/>
        </authorList>
    </citation>
    <scope>IDENTIFICATION</scope>
    <source>
        <tissue evidence="11">Muscle</tissue>
    </source>
</reference>
<dbReference type="GeneID" id="104964127"/>
<dbReference type="InterPro" id="IPR013320">
    <property type="entry name" value="ConA-like_dom_sf"/>
</dbReference>
<dbReference type="AlphaFoldDB" id="A0A6I9PTR5"/>
<evidence type="ECO:0000256" key="8">
    <source>
        <dbReference type="PROSITE-ProRule" id="PRU00124"/>
    </source>
</evidence>
<dbReference type="Proteomes" id="UP000504611">
    <property type="component" value="Unplaced"/>
</dbReference>
<evidence type="ECO:0000256" key="3">
    <source>
        <dbReference type="ARBA" id="ARBA00022692"/>
    </source>
</evidence>
<comment type="subcellular location">
    <subcellularLocation>
        <location evidence="2">Endomembrane system</location>
    </subcellularLocation>
    <subcellularLocation>
        <location evidence="1">Membrane</location>
        <topology evidence="1">Single-pass membrane protein</topology>
    </subcellularLocation>
</comment>
<dbReference type="CDD" id="cd00112">
    <property type="entry name" value="LDLa"/>
    <property type="match status" value="2"/>
</dbReference>
<dbReference type="Pfam" id="PF00629">
    <property type="entry name" value="MAM"/>
    <property type="match status" value="1"/>
</dbReference>
<evidence type="ECO:0000256" key="2">
    <source>
        <dbReference type="ARBA" id="ARBA00004308"/>
    </source>
</evidence>
<keyword evidence="4" id="KW-0677">Repeat</keyword>
<evidence type="ECO:0000313" key="11">
    <source>
        <dbReference type="RefSeq" id="XP_010791150.1"/>
    </source>
</evidence>
<dbReference type="SUPFAM" id="SSF49899">
    <property type="entry name" value="Concanavalin A-like lectins/glucanases"/>
    <property type="match status" value="1"/>
</dbReference>
<evidence type="ECO:0000256" key="6">
    <source>
        <dbReference type="ARBA" id="ARBA00023136"/>
    </source>
</evidence>
<evidence type="ECO:0000256" key="1">
    <source>
        <dbReference type="ARBA" id="ARBA00004167"/>
    </source>
</evidence>
<sequence length="148" mass="15827">MWAAAGNHGNQWSYANVILSNPAEFTVSFQAEVGGDVWTDIALDDLSFTKECTAGGPVTPQPATCSGDQYQCLFSPQCIPESWRCDGELDCGDQSDEDECPAVVPGTLPPQDQCEDGQFQCLNAVCLPSVLRCDGVSDCPHGEDENSC</sequence>
<dbReference type="PROSITE" id="PS50068">
    <property type="entry name" value="LDLRA_2"/>
    <property type="match status" value="2"/>
</dbReference>
<dbReference type="GO" id="GO:0016020">
    <property type="term" value="C:membrane"/>
    <property type="evidence" value="ECO:0007669"/>
    <property type="project" value="UniProtKB-SubCell"/>
</dbReference>
<evidence type="ECO:0000259" key="9">
    <source>
        <dbReference type="PROSITE" id="PS50060"/>
    </source>
</evidence>
<dbReference type="PANTHER" id="PTHR24270">
    <property type="entry name" value="LOW-DENSITY LIPOPROTEIN RECEPTOR-RELATED"/>
    <property type="match status" value="1"/>
</dbReference>
<name>A0A6I9PTR5_9TELE</name>
<keyword evidence="5" id="KW-1133">Transmembrane helix</keyword>
<gene>
    <name evidence="11" type="primary">LOC104964127</name>
</gene>
<proteinExistence type="predicted"/>
<dbReference type="Gene3D" id="2.60.120.200">
    <property type="match status" value="1"/>
</dbReference>
<organism evidence="10 11">
    <name type="scientific">Notothenia coriiceps</name>
    <name type="common">black rockcod</name>
    <dbReference type="NCBI Taxonomy" id="8208"/>
    <lineage>
        <taxon>Eukaryota</taxon>
        <taxon>Metazoa</taxon>
        <taxon>Chordata</taxon>
        <taxon>Craniata</taxon>
        <taxon>Vertebrata</taxon>
        <taxon>Euteleostomi</taxon>
        <taxon>Actinopterygii</taxon>
        <taxon>Neopterygii</taxon>
        <taxon>Teleostei</taxon>
        <taxon>Neoteleostei</taxon>
        <taxon>Acanthomorphata</taxon>
        <taxon>Eupercaria</taxon>
        <taxon>Perciformes</taxon>
        <taxon>Notothenioidei</taxon>
        <taxon>Nototheniidae</taxon>
        <taxon>Notothenia</taxon>
    </lineage>
</organism>
<dbReference type="Pfam" id="PF00057">
    <property type="entry name" value="Ldl_recept_a"/>
    <property type="match status" value="2"/>
</dbReference>
<evidence type="ECO:0000256" key="7">
    <source>
        <dbReference type="ARBA" id="ARBA00023157"/>
    </source>
</evidence>
<feature type="domain" description="MAM" evidence="9">
    <location>
        <begin position="1"/>
        <end position="54"/>
    </location>
</feature>
<feature type="disulfide bond" evidence="8">
    <location>
        <begin position="121"/>
        <end position="139"/>
    </location>
</feature>
<keyword evidence="6" id="KW-0472">Membrane</keyword>
<comment type="caution">
    <text evidence="8">Lacks conserved residue(s) required for the propagation of feature annotation.</text>
</comment>